<dbReference type="GO" id="GO:0006260">
    <property type="term" value="P:DNA replication"/>
    <property type="evidence" value="ECO:0007669"/>
    <property type="project" value="UniProtKB-UniRule"/>
</dbReference>
<gene>
    <name evidence="9 11" type="primary">recF</name>
    <name evidence="11" type="ORF">STRUR_0040</name>
</gene>
<feature type="domain" description="Endonuclease GajA/Old nuclease/RecF-like AAA" evidence="10">
    <location>
        <begin position="1"/>
        <end position="243"/>
    </location>
</feature>
<evidence type="ECO:0000256" key="2">
    <source>
        <dbReference type="ARBA" id="ARBA00022705"/>
    </source>
</evidence>
<evidence type="ECO:0000313" key="11">
    <source>
        <dbReference type="EMBL" id="EHJ57404.1"/>
    </source>
</evidence>
<protein>
    <recommendedName>
        <fullName evidence="9">DNA replication and repair protein RecF</fullName>
    </recommendedName>
</protein>
<dbReference type="Gene3D" id="3.40.50.300">
    <property type="entry name" value="P-loop containing nucleotide triphosphate hydrolases"/>
    <property type="match status" value="1"/>
</dbReference>
<keyword evidence="7 9" id="KW-0234">DNA repair</keyword>
<reference evidence="11 12" key="1">
    <citation type="journal article" date="2014" name="Int. J. Syst. Evol. Microbiol.">
        <title>Phylogenomics and the dynamic genome evolution of the genus Streptococcus.</title>
        <authorList>
            <consortium name="The Broad Institute Genome Sequencing Platform"/>
            <person name="Richards V.P."/>
            <person name="Palmer S.R."/>
            <person name="Pavinski Bitar P.D."/>
            <person name="Qin X."/>
            <person name="Weinstock G.M."/>
            <person name="Highlander S.K."/>
            <person name="Town C.D."/>
            <person name="Burne R.A."/>
            <person name="Stanhope M.J."/>
        </authorList>
    </citation>
    <scope>NUCLEOTIDE SEQUENCE [LARGE SCALE GENOMIC DNA]</scope>
    <source>
        <strain evidence="11 12">2285-97</strain>
    </source>
</reference>
<dbReference type="GO" id="GO:0005524">
    <property type="term" value="F:ATP binding"/>
    <property type="evidence" value="ECO:0007669"/>
    <property type="project" value="UniProtKB-UniRule"/>
</dbReference>
<dbReference type="eggNOG" id="COG1195">
    <property type="taxonomic scope" value="Bacteria"/>
</dbReference>
<dbReference type="NCBIfam" id="TIGR00611">
    <property type="entry name" value="recf"/>
    <property type="match status" value="1"/>
</dbReference>
<organism evidence="11 12">
    <name type="scientific">Streptococcus urinalis 2285-97</name>
    <dbReference type="NCBI Taxonomy" id="764291"/>
    <lineage>
        <taxon>Bacteria</taxon>
        <taxon>Bacillati</taxon>
        <taxon>Bacillota</taxon>
        <taxon>Bacilli</taxon>
        <taxon>Lactobacillales</taxon>
        <taxon>Streptococcaceae</taxon>
        <taxon>Streptococcus</taxon>
    </lineage>
</organism>
<dbReference type="GO" id="GO:0006302">
    <property type="term" value="P:double-strand break repair"/>
    <property type="evidence" value="ECO:0007669"/>
    <property type="project" value="TreeGrafter"/>
</dbReference>
<dbReference type="InterPro" id="IPR042174">
    <property type="entry name" value="RecF_2"/>
</dbReference>
<evidence type="ECO:0000256" key="3">
    <source>
        <dbReference type="ARBA" id="ARBA00022741"/>
    </source>
</evidence>
<comment type="caution">
    <text evidence="11">The sequence shown here is derived from an EMBL/GenBank/DDBJ whole genome shotgun (WGS) entry which is preliminary data.</text>
</comment>
<keyword evidence="5 9" id="KW-0067">ATP-binding</keyword>
<dbReference type="PROSITE" id="PS00617">
    <property type="entry name" value="RECF_1"/>
    <property type="match status" value="1"/>
</dbReference>
<dbReference type="Proteomes" id="UP000005388">
    <property type="component" value="Unassembled WGS sequence"/>
</dbReference>
<dbReference type="Gene3D" id="1.20.1050.90">
    <property type="entry name" value="RecF/RecN/SMC, N-terminal domain"/>
    <property type="match status" value="1"/>
</dbReference>
<dbReference type="InterPro" id="IPR027417">
    <property type="entry name" value="P-loop_NTPase"/>
</dbReference>
<evidence type="ECO:0000256" key="9">
    <source>
        <dbReference type="HAMAP-Rule" id="MF_00365"/>
    </source>
</evidence>
<keyword evidence="8 9" id="KW-0742">SOS response</keyword>
<dbReference type="GO" id="GO:0000731">
    <property type="term" value="P:DNA synthesis involved in DNA repair"/>
    <property type="evidence" value="ECO:0007669"/>
    <property type="project" value="TreeGrafter"/>
</dbReference>
<keyword evidence="2 9" id="KW-0235">DNA replication</keyword>
<evidence type="ECO:0000313" key="12">
    <source>
        <dbReference type="Proteomes" id="UP000005388"/>
    </source>
</evidence>
<dbReference type="InterPro" id="IPR041685">
    <property type="entry name" value="AAA_GajA/Old/RecF-like"/>
</dbReference>
<keyword evidence="3 9" id="KW-0547">Nucleotide-binding</keyword>
<comment type="function">
    <text evidence="9">The RecF protein is involved in DNA metabolism; it is required for DNA replication and normal SOS inducibility. RecF binds preferentially to single-stranded, linear DNA. It also seems to bind ATP.</text>
</comment>
<dbReference type="SUPFAM" id="SSF52540">
    <property type="entry name" value="P-loop containing nucleoside triphosphate hydrolases"/>
    <property type="match status" value="1"/>
</dbReference>
<dbReference type="HAMAP" id="MF_00365">
    <property type="entry name" value="RecF"/>
    <property type="match status" value="1"/>
</dbReference>
<evidence type="ECO:0000256" key="7">
    <source>
        <dbReference type="ARBA" id="ARBA00023204"/>
    </source>
</evidence>
<feature type="binding site" evidence="9">
    <location>
        <begin position="30"/>
        <end position="37"/>
    </location>
    <ligand>
        <name>ATP</name>
        <dbReference type="ChEBI" id="CHEBI:30616"/>
    </ligand>
</feature>
<keyword evidence="12" id="KW-1185">Reference proteome</keyword>
<sequence>MWIKELSLKNYRNYKESLATFSPGLNIFIGENAQGKTNFLEAIYFLSLTRSHRTRSDKDLIYFKEKQVSLSGKIERQNGSLSLEIQLSDKGRITKVNHLKQARLSDYIGHMTVVLFAPEDLQLIKGAPSLRRKFLDIDLGQIKPVYLSDLTQYNHVLKQRNAYLKSNEKIDNTFLDVLDEQLVEFGSRVMTHRLDFIQKLEEQANRHHQLISNQLEKITIDYHSSVHFTDKNDIKTEFLQQLQQKRSRDIFKKYWCWSS</sequence>
<dbReference type="GO" id="GO:0009432">
    <property type="term" value="P:SOS response"/>
    <property type="evidence" value="ECO:0007669"/>
    <property type="project" value="UniProtKB-UniRule"/>
</dbReference>
<keyword evidence="1 9" id="KW-0963">Cytoplasm</keyword>
<dbReference type="InterPro" id="IPR018078">
    <property type="entry name" value="DNA-binding_RecF_CS"/>
</dbReference>
<proteinExistence type="inferred from homology"/>
<evidence type="ECO:0000256" key="6">
    <source>
        <dbReference type="ARBA" id="ARBA00023125"/>
    </source>
</evidence>
<evidence type="ECO:0000256" key="5">
    <source>
        <dbReference type="ARBA" id="ARBA00022840"/>
    </source>
</evidence>
<dbReference type="STRING" id="764291.STRUR_0040"/>
<name>G5KGE2_9STRE</name>
<evidence type="ECO:0000256" key="4">
    <source>
        <dbReference type="ARBA" id="ARBA00022763"/>
    </source>
</evidence>
<evidence type="ECO:0000259" key="10">
    <source>
        <dbReference type="Pfam" id="PF13175"/>
    </source>
</evidence>
<dbReference type="PANTHER" id="PTHR32182:SF0">
    <property type="entry name" value="DNA REPLICATION AND REPAIR PROTEIN RECF"/>
    <property type="match status" value="1"/>
</dbReference>
<keyword evidence="6 9" id="KW-0238">DNA-binding</keyword>
<accession>G5KGE2</accession>
<dbReference type="InterPro" id="IPR001238">
    <property type="entry name" value="DNA-binding_RecF"/>
</dbReference>
<dbReference type="GO" id="GO:0003697">
    <property type="term" value="F:single-stranded DNA binding"/>
    <property type="evidence" value="ECO:0007669"/>
    <property type="project" value="UniProtKB-UniRule"/>
</dbReference>
<comment type="similarity">
    <text evidence="9">Belongs to the RecF family.</text>
</comment>
<evidence type="ECO:0000256" key="1">
    <source>
        <dbReference type="ARBA" id="ARBA00022490"/>
    </source>
</evidence>
<comment type="subcellular location">
    <subcellularLocation>
        <location evidence="9">Cytoplasm</location>
    </subcellularLocation>
</comment>
<dbReference type="PANTHER" id="PTHR32182">
    <property type="entry name" value="DNA REPLICATION AND REPAIR PROTEIN RECF"/>
    <property type="match status" value="1"/>
</dbReference>
<dbReference type="EMBL" id="AEUZ02000001">
    <property type="protein sequence ID" value="EHJ57404.1"/>
    <property type="molecule type" value="Genomic_DNA"/>
</dbReference>
<dbReference type="Pfam" id="PF13175">
    <property type="entry name" value="AAA_15"/>
    <property type="match status" value="1"/>
</dbReference>
<dbReference type="GO" id="GO:0005737">
    <property type="term" value="C:cytoplasm"/>
    <property type="evidence" value="ECO:0007669"/>
    <property type="project" value="UniProtKB-SubCell"/>
</dbReference>
<evidence type="ECO:0000256" key="8">
    <source>
        <dbReference type="ARBA" id="ARBA00023236"/>
    </source>
</evidence>
<keyword evidence="4 9" id="KW-0227">DNA damage</keyword>
<dbReference type="AlphaFoldDB" id="G5KGE2"/>